<evidence type="ECO:0000256" key="2">
    <source>
        <dbReference type="ARBA" id="ARBA00010735"/>
    </source>
</evidence>
<accession>A0A9X3NFG9</accession>
<evidence type="ECO:0000256" key="4">
    <source>
        <dbReference type="ARBA" id="ARBA00022475"/>
    </source>
</evidence>
<name>A0A9X3NFG9_9ACTN</name>
<evidence type="ECO:0000256" key="1">
    <source>
        <dbReference type="ARBA" id="ARBA00004651"/>
    </source>
</evidence>
<dbReference type="GO" id="GO:0005886">
    <property type="term" value="C:plasma membrane"/>
    <property type="evidence" value="ECO:0007669"/>
    <property type="project" value="UniProtKB-SubCell"/>
</dbReference>
<evidence type="ECO:0000256" key="7">
    <source>
        <dbReference type="ARBA" id="ARBA00023136"/>
    </source>
</evidence>
<organism evidence="9 10">
    <name type="scientific">Solirubrobacter phytolaccae</name>
    <dbReference type="NCBI Taxonomy" id="1404360"/>
    <lineage>
        <taxon>Bacteria</taxon>
        <taxon>Bacillati</taxon>
        <taxon>Actinomycetota</taxon>
        <taxon>Thermoleophilia</taxon>
        <taxon>Solirubrobacterales</taxon>
        <taxon>Solirubrobacteraceae</taxon>
        <taxon>Solirubrobacter</taxon>
    </lineage>
</organism>
<dbReference type="Proteomes" id="UP001147653">
    <property type="component" value="Unassembled WGS sequence"/>
</dbReference>
<evidence type="ECO:0000313" key="10">
    <source>
        <dbReference type="Proteomes" id="UP001147653"/>
    </source>
</evidence>
<evidence type="ECO:0000256" key="5">
    <source>
        <dbReference type="ARBA" id="ARBA00022692"/>
    </source>
</evidence>
<comment type="caution">
    <text evidence="9">The sequence shown here is derived from an EMBL/GenBank/DDBJ whole genome shotgun (WGS) entry which is preliminary data.</text>
</comment>
<dbReference type="Pfam" id="PF03591">
    <property type="entry name" value="AzlC"/>
    <property type="match status" value="1"/>
</dbReference>
<feature type="transmembrane region" description="Helical" evidence="8">
    <location>
        <begin position="175"/>
        <end position="201"/>
    </location>
</feature>
<protein>
    <submittedName>
        <fullName evidence="9">AzlC family ABC transporter permease</fullName>
    </submittedName>
</protein>
<evidence type="ECO:0000256" key="6">
    <source>
        <dbReference type="ARBA" id="ARBA00022989"/>
    </source>
</evidence>
<dbReference type="AlphaFoldDB" id="A0A9X3NFG9"/>
<evidence type="ECO:0000256" key="3">
    <source>
        <dbReference type="ARBA" id="ARBA00022448"/>
    </source>
</evidence>
<comment type="subcellular location">
    <subcellularLocation>
        <location evidence="1">Cell membrane</location>
        <topology evidence="1">Multi-pass membrane protein</topology>
    </subcellularLocation>
</comment>
<dbReference type="RefSeq" id="WP_270030275.1">
    <property type="nucleotide sequence ID" value="NZ_JAPDDP010000142.1"/>
</dbReference>
<dbReference type="PANTHER" id="PTHR34979:SF1">
    <property type="entry name" value="INNER MEMBRANE PROTEIN YGAZ"/>
    <property type="match status" value="1"/>
</dbReference>
<keyword evidence="3" id="KW-0813">Transport</keyword>
<keyword evidence="7 8" id="KW-0472">Membrane</keyword>
<keyword evidence="10" id="KW-1185">Reference proteome</keyword>
<feature type="transmembrane region" description="Helical" evidence="8">
    <location>
        <begin position="152"/>
        <end position="168"/>
    </location>
</feature>
<evidence type="ECO:0000256" key="8">
    <source>
        <dbReference type="SAM" id="Phobius"/>
    </source>
</evidence>
<keyword evidence="5 8" id="KW-0812">Transmembrane</keyword>
<keyword evidence="4" id="KW-1003">Cell membrane</keyword>
<reference evidence="9" key="1">
    <citation type="submission" date="2022-10" db="EMBL/GenBank/DDBJ databases">
        <title>The WGS of Solirubrobacter phytolaccae KCTC 29190.</title>
        <authorList>
            <person name="Jiang Z."/>
        </authorList>
    </citation>
    <scope>NUCLEOTIDE SEQUENCE</scope>
    <source>
        <strain evidence="9">KCTC 29190</strain>
    </source>
</reference>
<gene>
    <name evidence="9" type="ORF">OJ997_35955</name>
</gene>
<sequence>MFDRLFRDSLSIGLATGVYAVSFGVLSVAAGFSVAQTCVMSLVAFTGASQFMFVSVMGGSAAAALPPAVLLAARNGIYALSLGSVLRRAGWRRALDAHLVIDESTAMALAQDDPADRRRGFILTALAIFACWNLGTLAGALAGGVLGAPETYGLHAIFPAVFLALLVPQVRSREVLAAALAGAGIALLLVPAASAGVPVMASVLAAAPLLVRRRAKVPA</sequence>
<feature type="transmembrane region" description="Helical" evidence="8">
    <location>
        <begin position="12"/>
        <end position="45"/>
    </location>
</feature>
<dbReference type="InterPro" id="IPR011606">
    <property type="entry name" value="Brnchd-chn_aa_trnsp_permease"/>
</dbReference>
<evidence type="ECO:0000313" key="9">
    <source>
        <dbReference type="EMBL" id="MDA0185755.1"/>
    </source>
</evidence>
<keyword evidence="6 8" id="KW-1133">Transmembrane helix</keyword>
<dbReference type="EMBL" id="JAPDDP010000142">
    <property type="protein sequence ID" value="MDA0185755.1"/>
    <property type="molecule type" value="Genomic_DNA"/>
</dbReference>
<dbReference type="GO" id="GO:1903785">
    <property type="term" value="P:L-valine transmembrane transport"/>
    <property type="evidence" value="ECO:0007669"/>
    <property type="project" value="TreeGrafter"/>
</dbReference>
<feature type="transmembrane region" description="Helical" evidence="8">
    <location>
        <begin position="121"/>
        <end position="146"/>
    </location>
</feature>
<dbReference type="PANTHER" id="PTHR34979">
    <property type="entry name" value="INNER MEMBRANE PROTEIN YGAZ"/>
    <property type="match status" value="1"/>
</dbReference>
<comment type="similarity">
    <text evidence="2">Belongs to the AzlC family.</text>
</comment>
<feature type="transmembrane region" description="Helical" evidence="8">
    <location>
        <begin position="51"/>
        <end position="73"/>
    </location>
</feature>
<proteinExistence type="inferred from homology"/>